<dbReference type="SUPFAM" id="SSF56935">
    <property type="entry name" value="Porins"/>
    <property type="match status" value="1"/>
</dbReference>
<feature type="domain" description="Outer membrane protein beta-barrel" evidence="2">
    <location>
        <begin position="457"/>
        <end position="908"/>
    </location>
</feature>
<dbReference type="Pfam" id="PF14905">
    <property type="entry name" value="OMP_b-brl_3"/>
    <property type="match status" value="1"/>
</dbReference>
<evidence type="ECO:0000259" key="2">
    <source>
        <dbReference type="Pfam" id="PF14905"/>
    </source>
</evidence>
<feature type="signal peptide" evidence="1">
    <location>
        <begin position="1"/>
        <end position="19"/>
    </location>
</feature>
<evidence type="ECO:0000313" key="4">
    <source>
        <dbReference type="Proteomes" id="UP000292884"/>
    </source>
</evidence>
<feature type="chain" id="PRO_5020765772" description="Outer membrane protein beta-barrel domain-containing protein" evidence="1">
    <location>
        <begin position="20"/>
        <end position="926"/>
    </location>
</feature>
<organism evidence="3 4">
    <name type="scientific">Pedobacter frigiditerrae</name>
    <dbReference type="NCBI Taxonomy" id="2530452"/>
    <lineage>
        <taxon>Bacteria</taxon>
        <taxon>Pseudomonadati</taxon>
        <taxon>Bacteroidota</taxon>
        <taxon>Sphingobacteriia</taxon>
        <taxon>Sphingobacteriales</taxon>
        <taxon>Sphingobacteriaceae</taxon>
        <taxon>Pedobacter</taxon>
    </lineage>
</organism>
<name>A0A4R0N2B3_9SPHI</name>
<dbReference type="AlphaFoldDB" id="A0A4R0N2B3"/>
<dbReference type="RefSeq" id="WP_131551345.1">
    <property type="nucleotide sequence ID" value="NZ_SJSK01000001.1"/>
</dbReference>
<keyword evidence="1" id="KW-0732">Signal</keyword>
<evidence type="ECO:0000313" key="3">
    <source>
        <dbReference type="EMBL" id="TCC93477.1"/>
    </source>
</evidence>
<reference evidence="3 4" key="1">
    <citation type="submission" date="2019-02" db="EMBL/GenBank/DDBJ databases">
        <title>Pedobacter sp. RP-1-13 sp. nov., isolated from Arctic soil.</title>
        <authorList>
            <person name="Dahal R.H."/>
        </authorList>
    </citation>
    <scope>NUCLEOTIDE SEQUENCE [LARGE SCALE GENOMIC DNA]</scope>
    <source>
        <strain evidence="3 4">RP-1-13</strain>
    </source>
</reference>
<comment type="caution">
    <text evidence="3">The sequence shown here is derived from an EMBL/GenBank/DDBJ whole genome shotgun (WGS) entry which is preliminary data.</text>
</comment>
<sequence>MKRILFSLALVLTANLLFAQKGSVTGVLVDSANQKTTLNYATVSVFKGADTVLSTYKLSDDKGIFKINNLEIGVKYRLVINAWMYNIVRKEVSITVTEPNVNFGSLALSEKRNNLNEVVILSERPPVIVRKDTIEFNAESFKTLPSAVVEDLLKKLPGVAIDANGAIMVNGKSVSKILVDGKEFFGGDQQIATKNLPANIIDKVQLSDDPEAKRRDPDVVAGNIPQIINLKLKKAIKSGAFGKIYAGGGFKELFEAGGIMNFFRDTTQVSVLGYGNNVNKPGFSISDVMRIGGFSRSGVNSTSVNSDGGFSLNGISFGGSMNGGVQKSAGGGANFNTITKKGLKINGKYFLGYSDNFNDTQTDVDQMLGNRRLFTNSQSLQNNINYSHNFGGKIEAKLDSLTKLIIEPNVSIGIANNDGTLVTSTFNNNFQLESEGNNISKLKGRTTDYNISTNLWKDFKKKGRSLNLTLNVSQRDNLTDNFNINESNFYLPQSPTVLLDQLRDNSIFNFNINLNGNYSEPLSKVLTLSIASSANYIDNENALVTFFRNPNNQAYDMAVPSLSETVNQSGYKTNNRVSLRWAITKDLNIQPGFVFNTIDLKNEFTNNQNFDQHFNFFAPQLTIRYKNLNFSYSPSFREADVRYLQPIANNTNQFYIQNGNSNLRPSKTHQVNMNLYKYDTQKTLSYNLYLGGSVQNDGVIMSRVIGDGGVQTVTPVNRDGIWQFHSNGSISKDFKSTKKQFTVSASYWGNYNKSYVIVNNIISESKIINGGPRIGGRINLNDKLEFGETYSFGFNKSFYTDNFFRDLNYYNHGSDTELIIRIPKKVVWETNYRLQYNTQTLNGQNNTISFWNAAVTTLFMKNDRLQLKLSVNDILNTNNRRYVYITENTARDLRTNNIGRHGLLTLTYNIQNFGGKVGGKDTMFRF</sequence>
<evidence type="ECO:0000256" key="1">
    <source>
        <dbReference type="SAM" id="SignalP"/>
    </source>
</evidence>
<proteinExistence type="predicted"/>
<dbReference type="EMBL" id="SJSK01000001">
    <property type="protein sequence ID" value="TCC93477.1"/>
    <property type="molecule type" value="Genomic_DNA"/>
</dbReference>
<accession>A0A4R0N2B3</accession>
<gene>
    <name evidence="3" type="ORF">EZ428_01530</name>
</gene>
<dbReference type="OrthoDB" id="1086219at2"/>
<protein>
    <recommendedName>
        <fullName evidence="2">Outer membrane protein beta-barrel domain-containing protein</fullName>
    </recommendedName>
</protein>
<dbReference type="InterPro" id="IPR041700">
    <property type="entry name" value="OMP_b-brl_3"/>
</dbReference>
<keyword evidence="4" id="KW-1185">Reference proteome</keyword>
<dbReference type="Proteomes" id="UP000292884">
    <property type="component" value="Unassembled WGS sequence"/>
</dbReference>